<dbReference type="RefSeq" id="WP_188555523.1">
    <property type="nucleotide sequence ID" value="NZ_BMGT01000004.1"/>
</dbReference>
<evidence type="ECO:0000256" key="1">
    <source>
        <dbReference type="SAM" id="SignalP"/>
    </source>
</evidence>
<comment type="caution">
    <text evidence="3">The sequence shown here is derived from an EMBL/GenBank/DDBJ whole genome shotgun (WGS) entry which is preliminary data.</text>
</comment>
<reference evidence="3" key="1">
    <citation type="journal article" date="2014" name="Int. J. Syst. Evol. Microbiol.">
        <title>Complete genome sequence of Corynebacterium casei LMG S-19264T (=DSM 44701T), isolated from a smear-ripened cheese.</title>
        <authorList>
            <consortium name="US DOE Joint Genome Institute (JGI-PGF)"/>
            <person name="Walter F."/>
            <person name="Albersmeier A."/>
            <person name="Kalinowski J."/>
            <person name="Ruckert C."/>
        </authorList>
    </citation>
    <scope>NUCLEOTIDE SEQUENCE</scope>
    <source>
        <strain evidence="3">CGMCC 1.12997</strain>
    </source>
</reference>
<feature type="domain" description="NodB homology" evidence="2">
    <location>
        <begin position="44"/>
        <end position="235"/>
    </location>
</feature>
<feature type="chain" id="PRO_5037180495" description="NodB homology domain-containing protein" evidence="1">
    <location>
        <begin position="21"/>
        <end position="241"/>
    </location>
</feature>
<dbReference type="AlphaFoldDB" id="A0A917M9H4"/>
<dbReference type="Proteomes" id="UP000647241">
    <property type="component" value="Unassembled WGS sequence"/>
</dbReference>
<evidence type="ECO:0000313" key="4">
    <source>
        <dbReference type="Proteomes" id="UP000647241"/>
    </source>
</evidence>
<organism evidence="3 4">
    <name type="scientific">Edaphobacter dinghuensis</name>
    <dbReference type="NCBI Taxonomy" id="1560005"/>
    <lineage>
        <taxon>Bacteria</taxon>
        <taxon>Pseudomonadati</taxon>
        <taxon>Acidobacteriota</taxon>
        <taxon>Terriglobia</taxon>
        <taxon>Terriglobales</taxon>
        <taxon>Acidobacteriaceae</taxon>
        <taxon>Edaphobacter</taxon>
    </lineage>
</organism>
<reference evidence="3" key="2">
    <citation type="submission" date="2020-09" db="EMBL/GenBank/DDBJ databases">
        <authorList>
            <person name="Sun Q."/>
            <person name="Zhou Y."/>
        </authorList>
    </citation>
    <scope>NUCLEOTIDE SEQUENCE</scope>
    <source>
        <strain evidence="3">CGMCC 1.12997</strain>
    </source>
</reference>
<protein>
    <recommendedName>
        <fullName evidence="2">NodB homology domain-containing protein</fullName>
    </recommendedName>
</protein>
<dbReference type="InterPro" id="IPR011330">
    <property type="entry name" value="Glyco_hydro/deAcase_b/a-brl"/>
</dbReference>
<keyword evidence="1" id="KW-0732">Signal</keyword>
<sequence length="241" mass="26206">MTSIQLAAAAALTTAAVAGAAAYAALWPQSQLFGRVLVAGSDSNEIALTYDDGPNDTATERLLEVLARHEVHATFFLIGDFVRQRPALVRSIAAAGHVVGNHTMTHPWLSWQSTARIRQELAGCNAVLEDTLGAPVRFFRAPHGARRPVVLRIASELGITAVQWNITAFDWNPISAAEILSNITRGIEHNHNRKRSSNVLLHDGGHLGIGQPRMPSVEATDLLLQRYKPIGMRFVTVAKWA</sequence>
<gene>
    <name evidence="3" type="ORF">GCM10011585_34950</name>
</gene>
<dbReference type="SUPFAM" id="SSF88713">
    <property type="entry name" value="Glycoside hydrolase/deacetylase"/>
    <property type="match status" value="1"/>
</dbReference>
<dbReference type="EMBL" id="BMGT01000004">
    <property type="protein sequence ID" value="GGG87848.1"/>
    <property type="molecule type" value="Genomic_DNA"/>
</dbReference>
<dbReference type="GO" id="GO:0005975">
    <property type="term" value="P:carbohydrate metabolic process"/>
    <property type="evidence" value="ECO:0007669"/>
    <property type="project" value="InterPro"/>
</dbReference>
<evidence type="ECO:0000313" key="3">
    <source>
        <dbReference type="EMBL" id="GGG87848.1"/>
    </source>
</evidence>
<name>A0A917M9H4_9BACT</name>
<dbReference type="Pfam" id="PF01522">
    <property type="entry name" value="Polysacc_deac_1"/>
    <property type="match status" value="1"/>
</dbReference>
<dbReference type="PANTHER" id="PTHR10587">
    <property type="entry name" value="GLYCOSYL TRANSFERASE-RELATED"/>
    <property type="match status" value="1"/>
</dbReference>
<accession>A0A917M9H4</accession>
<dbReference type="Gene3D" id="3.20.20.370">
    <property type="entry name" value="Glycoside hydrolase/deacetylase"/>
    <property type="match status" value="1"/>
</dbReference>
<evidence type="ECO:0000259" key="2">
    <source>
        <dbReference type="PROSITE" id="PS51677"/>
    </source>
</evidence>
<dbReference type="InterPro" id="IPR050248">
    <property type="entry name" value="Polysacc_deacetylase_ArnD"/>
</dbReference>
<feature type="signal peptide" evidence="1">
    <location>
        <begin position="1"/>
        <end position="20"/>
    </location>
</feature>
<dbReference type="CDD" id="cd10917">
    <property type="entry name" value="CE4_NodB_like_6s_7s"/>
    <property type="match status" value="1"/>
</dbReference>
<dbReference type="InterPro" id="IPR002509">
    <property type="entry name" value="NODB_dom"/>
</dbReference>
<proteinExistence type="predicted"/>
<dbReference type="GO" id="GO:0016810">
    <property type="term" value="F:hydrolase activity, acting on carbon-nitrogen (but not peptide) bonds"/>
    <property type="evidence" value="ECO:0007669"/>
    <property type="project" value="InterPro"/>
</dbReference>
<dbReference type="PROSITE" id="PS51677">
    <property type="entry name" value="NODB"/>
    <property type="match status" value="1"/>
</dbReference>
<keyword evidence="4" id="KW-1185">Reference proteome</keyword>